<dbReference type="Proteomes" id="UP001165541">
    <property type="component" value="Unassembled WGS sequence"/>
</dbReference>
<feature type="signal peptide" evidence="1">
    <location>
        <begin position="1"/>
        <end position="31"/>
    </location>
</feature>
<keyword evidence="1" id="KW-0732">Signal</keyword>
<dbReference type="NCBIfam" id="TIGR03016">
    <property type="entry name" value="pepcterm_hypo_1"/>
    <property type="match status" value="1"/>
</dbReference>
<keyword evidence="3" id="KW-1185">Reference proteome</keyword>
<protein>
    <submittedName>
        <fullName evidence="2">TIGR03016 family PEP-CTERM system-associated outer membrane protein</fullName>
    </submittedName>
</protein>
<reference evidence="2" key="1">
    <citation type="submission" date="2022-05" db="EMBL/GenBank/DDBJ databases">
        <title>Schlegelella sp. nov., isolated from mangrove soil.</title>
        <authorList>
            <person name="Liu Y."/>
            <person name="Ge X."/>
            <person name="Liu W."/>
        </authorList>
    </citation>
    <scope>NUCLEOTIDE SEQUENCE</scope>
    <source>
        <strain evidence="2">S2-27</strain>
    </source>
</reference>
<feature type="chain" id="PRO_5047214676" evidence="1">
    <location>
        <begin position="32"/>
        <end position="520"/>
    </location>
</feature>
<gene>
    <name evidence="2" type="ORF">M8A51_12375</name>
</gene>
<comment type="caution">
    <text evidence="2">The sequence shown here is derived from an EMBL/GenBank/DDBJ whole genome shotgun (WGS) entry which is preliminary data.</text>
</comment>
<name>A0ABT0YNM2_9BURK</name>
<organism evidence="2 3">
    <name type="scientific">Caldimonas mangrovi</name>
    <dbReference type="NCBI Taxonomy" id="2944811"/>
    <lineage>
        <taxon>Bacteria</taxon>
        <taxon>Pseudomonadati</taxon>
        <taxon>Pseudomonadota</taxon>
        <taxon>Betaproteobacteria</taxon>
        <taxon>Burkholderiales</taxon>
        <taxon>Sphaerotilaceae</taxon>
        <taxon>Caldimonas</taxon>
    </lineage>
</organism>
<evidence type="ECO:0000313" key="3">
    <source>
        <dbReference type="Proteomes" id="UP001165541"/>
    </source>
</evidence>
<accession>A0ABT0YNM2</accession>
<evidence type="ECO:0000256" key="1">
    <source>
        <dbReference type="SAM" id="SignalP"/>
    </source>
</evidence>
<dbReference type="SUPFAM" id="SSF56935">
    <property type="entry name" value="Porins"/>
    <property type="match status" value="1"/>
</dbReference>
<dbReference type="RefSeq" id="WP_251778766.1">
    <property type="nucleotide sequence ID" value="NZ_JAMKFE010000006.1"/>
</dbReference>
<dbReference type="EMBL" id="JAMKFE010000006">
    <property type="protein sequence ID" value="MCM5680325.1"/>
    <property type="molecule type" value="Genomic_DNA"/>
</dbReference>
<evidence type="ECO:0000313" key="2">
    <source>
        <dbReference type="EMBL" id="MCM5680325.1"/>
    </source>
</evidence>
<dbReference type="InterPro" id="IPR017467">
    <property type="entry name" value="CHP03016_PEP-CTERM"/>
</dbReference>
<sequence length="520" mass="56914">MATTEARSSPLRSLKPLACLAAAASLSVVHAQQLQQPASLAEAEITATLTATDNSGYTDARESRGDTLLSVEPRLRLNTRGGRVSVQGEVGASALRYLRGTQPDRVLPQALLGMQSTLVERWVYLDASAAVDQTASNPYAARPDGASSFNQITTRRLKLSPYVEHRFAPELSFTARSDHAWTRRNGRQSADDPRRDAYEQQQTVRLEQQPLPFGGNIEYLRQDTRYAGDAESVLTLDTLRAVANYAVDPQLVLGVIAGRERSEFALRRHTDTLYGVRASWQPTERTDLSAAVEHRFFGTGWTAQFTHRTPFLSINLRSFREPTAQPSSQILSPGGGTTSELLDAILTTRYPDPVAREALVRTIINDLGLPETLSGPVEVFADYAQLQQGTSLSVALLGRRTTLALAVHARRYRQLARSDDPLGPDASFASDNEQLGVSIDLTRRLTLQTSLSLALRASRVEGLGHRNGDFTREKSARLSLQHALSPDTSVTLGARRQLLDSNVSASARESAAFAAVNHRF</sequence>
<proteinExistence type="predicted"/>